<proteinExistence type="predicted"/>
<feature type="domain" description="C2H2-type" evidence="6">
    <location>
        <begin position="245"/>
        <end position="273"/>
    </location>
</feature>
<dbReference type="InParanoid" id="E4X428"/>
<evidence type="ECO:0000313" key="7">
    <source>
        <dbReference type="EMBL" id="CBY23817.1"/>
    </source>
</evidence>
<evidence type="ECO:0000259" key="6">
    <source>
        <dbReference type="PROSITE" id="PS50157"/>
    </source>
</evidence>
<evidence type="ECO:0000256" key="2">
    <source>
        <dbReference type="ARBA" id="ARBA00022737"/>
    </source>
</evidence>
<dbReference type="Gene3D" id="3.30.160.60">
    <property type="entry name" value="Classic Zinc Finger"/>
    <property type="match status" value="1"/>
</dbReference>
<dbReference type="SMART" id="SM00355">
    <property type="entry name" value="ZnF_C2H2"/>
    <property type="match status" value="6"/>
</dbReference>
<evidence type="ECO:0000256" key="1">
    <source>
        <dbReference type="ARBA" id="ARBA00022723"/>
    </source>
</evidence>
<keyword evidence="2" id="KW-0677">Repeat</keyword>
<sequence>MASTKRRIQKLLVKYLKKTGRHNTLKVLLLDIKQKDTKSSKISLSFEIWKAPKMINLEVPKDPVSKKKSKDKKKIEKKKVSPEFKLMATKFGLPKEHLEFFFNNREFFHWEMKENRIIHCSEAYCNFTTKLEKNGLVQHMVDVHNYKNIPCGEEDCKFVAYSHKSIKSHYSRFHGTGNRAPTIDPKYSCKYKSCSYQCKDTYGLELHSRIHENRLVSCAFCPYRSTTSEKMISQHLLTHFDTKNIKCELCSLLFRTQDALNRHWIRNHTKDFTCSYCSTSFLNFTRLQRHTTTCAERLKRLER</sequence>
<dbReference type="GO" id="GO:0008270">
    <property type="term" value="F:zinc ion binding"/>
    <property type="evidence" value="ECO:0007669"/>
    <property type="project" value="UniProtKB-KW"/>
</dbReference>
<dbReference type="Proteomes" id="UP000001307">
    <property type="component" value="Unassembled WGS sequence"/>
</dbReference>
<dbReference type="AlphaFoldDB" id="E4X428"/>
<organism evidence="7">
    <name type="scientific">Oikopleura dioica</name>
    <name type="common">Tunicate</name>
    <dbReference type="NCBI Taxonomy" id="34765"/>
    <lineage>
        <taxon>Eukaryota</taxon>
        <taxon>Metazoa</taxon>
        <taxon>Chordata</taxon>
        <taxon>Tunicata</taxon>
        <taxon>Appendicularia</taxon>
        <taxon>Copelata</taxon>
        <taxon>Oikopleuridae</taxon>
        <taxon>Oikopleura</taxon>
    </lineage>
</organism>
<keyword evidence="3 5" id="KW-0863">Zinc-finger</keyword>
<evidence type="ECO:0000256" key="4">
    <source>
        <dbReference type="ARBA" id="ARBA00022833"/>
    </source>
</evidence>
<evidence type="ECO:0000313" key="8">
    <source>
        <dbReference type="Proteomes" id="UP000001307"/>
    </source>
</evidence>
<dbReference type="PROSITE" id="PS50157">
    <property type="entry name" value="ZINC_FINGER_C2H2_2"/>
    <property type="match status" value="1"/>
</dbReference>
<dbReference type="PANTHER" id="PTHR24379">
    <property type="entry name" value="KRAB AND ZINC FINGER DOMAIN-CONTAINING"/>
    <property type="match status" value="1"/>
</dbReference>
<dbReference type="EMBL" id="FN653024">
    <property type="protein sequence ID" value="CBY23817.1"/>
    <property type="molecule type" value="Genomic_DNA"/>
</dbReference>
<dbReference type="SUPFAM" id="SSF57667">
    <property type="entry name" value="beta-beta-alpha zinc fingers"/>
    <property type="match status" value="1"/>
</dbReference>
<keyword evidence="8" id="KW-1185">Reference proteome</keyword>
<dbReference type="InterPro" id="IPR036236">
    <property type="entry name" value="Znf_C2H2_sf"/>
</dbReference>
<name>E4X428_OIKDI</name>
<protein>
    <recommendedName>
        <fullName evidence="6">C2H2-type domain-containing protein</fullName>
    </recommendedName>
</protein>
<keyword evidence="1" id="KW-0479">Metal-binding</keyword>
<gene>
    <name evidence="7" type="ORF">GSOID_T00001141001</name>
</gene>
<evidence type="ECO:0000256" key="3">
    <source>
        <dbReference type="ARBA" id="ARBA00022771"/>
    </source>
</evidence>
<reference evidence="7" key="1">
    <citation type="journal article" date="2010" name="Science">
        <title>Plasticity of animal genome architecture unmasked by rapid evolution of a pelagic tunicate.</title>
        <authorList>
            <person name="Denoeud F."/>
            <person name="Henriet S."/>
            <person name="Mungpakdee S."/>
            <person name="Aury J.M."/>
            <person name="Da Silva C."/>
            <person name="Brinkmann H."/>
            <person name="Mikhaleva J."/>
            <person name="Olsen L.C."/>
            <person name="Jubin C."/>
            <person name="Canestro C."/>
            <person name="Bouquet J.M."/>
            <person name="Danks G."/>
            <person name="Poulain J."/>
            <person name="Campsteijn C."/>
            <person name="Adamski M."/>
            <person name="Cross I."/>
            <person name="Yadetie F."/>
            <person name="Muffato M."/>
            <person name="Louis A."/>
            <person name="Butcher S."/>
            <person name="Tsagkogeorga G."/>
            <person name="Konrad A."/>
            <person name="Singh S."/>
            <person name="Jensen M.F."/>
            <person name="Cong E.H."/>
            <person name="Eikeseth-Otteraa H."/>
            <person name="Noel B."/>
            <person name="Anthouard V."/>
            <person name="Porcel B.M."/>
            <person name="Kachouri-Lafond R."/>
            <person name="Nishino A."/>
            <person name="Ugolini M."/>
            <person name="Chourrout P."/>
            <person name="Nishida H."/>
            <person name="Aasland R."/>
            <person name="Huzurbazar S."/>
            <person name="Westhof E."/>
            <person name="Delsuc F."/>
            <person name="Lehrach H."/>
            <person name="Reinhardt R."/>
            <person name="Weissenbach J."/>
            <person name="Roy S.W."/>
            <person name="Artiguenave F."/>
            <person name="Postlethwait J.H."/>
            <person name="Manak J.R."/>
            <person name="Thompson E.M."/>
            <person name="Jaillon O."/>
            <person name="Du Pasquier L."/>
            <person name="Boudinot P."/>
            <person name="Liberles D.A."/>
            <person name="Volff J.N."/>
            <person name="Philippe H."/>
            <person name="Lenhard B."/>
            <person name="Roest Crollius H."/>
            <person name="Wincker P."/>
            <person name="Chourrout D."/>
        </authorList>
    </citation>
    <scope>NUCLEOTIDE SEQUENCE [LARGE SCALE GENOMIC DNA]</scope>
</reference>
<keyword evidence="4" id="KW-0862">Zinc</keyword>
<dbReference type="OrthoDB" id="6077919at2759"/>
<dbReference type="InterPro" id="IPR013087">
    <property type="entry name" value="Znf_C2H2_type"/>
</dbReference>
<accession>E4X428</accession>
<evidence type="ECO:0000256" key="5">
    <source>
        <dbReference type="PROSITE-ProRule" id="PRU00042"/>
    </source>
</evidence>
<dbReference type="PANTHER" id="PTHR24379:SF121">
    <property type="entry name" value="C2H2-TYPE DOMAIN-CONTAINING PROTEIN"/>
    <property type="match status" value="1"/>
</dbReference>
<dbReference type="PROSITE" id="PS00028">
    <property type="entry name" value="ZINC_FINGER_C2H2_1"/>
    <property type="match status" value="2"/>
</dbReference>